<evidence type="ECO:0000256" key="2">
    <source>
        <dbReference type="ARBA" id="ARBA00074555"/>
    </source>
</evidence>
<feature type="domain" description="Luciferase-like" evidence="3">
    <location>
        <begin position="15"/>
        <end position="257"/>
    </location>
</feature>
<accession>A0A418R8M1</accession>
<dbReference type="FunFam" id="3.20.20.30:FF:000002">
    <property type="entry name" value="LLM class flavin-dependent oxidoreductase"/>
    <property type="match status" value="1"/>
</dbReference>
<dbReference type="GO" id="GO:0005829">
    <property type="term" value="C:cytosol"/>
    <property type="evidence" value="ECO:0007669"/>
    <property type="project" value="TreeGrafter"/>
</dbReference>
<evidence type="ECO:0000259" key="3">
    <source>
        <dbReference type="Pfam" id="PF00296"/>
    </source>
</evidence>
<comment type="similarity">
    <text evidence="1">To bacterial alkanal monooxygenase alpha and beta chains.</text>
</comment>
<dbReference type="InterPro" id="IPR050766">
    <property type="entry name" value="Bact_Lucif_Oxidored"/>
</dbReference>
<dbReference type="AlphaFoldDB" id="A0A418R8M1"/>
<comment type="caution">
    <text evidence="4">The sequence shown here is derived from an EMBL/GenBank/DDBJ whole genome shotgun (WGS) entry which is preliminary data.</text>
</comment>
<reference evidence="4 5" key="1">
    <citation type="submission" date="2019-01" db="EMBL/GenBank/DDBJ databases">
        <title>Hymenobacter humicola sp. nov., isolated from soils in Antarctica.</title>
        <authorList>
            <person name="Sedlacek I."/>
            <person name="Holochova P."/>
            <person name="Kralova S."/>
            <person name="Pantucek R."/>
            <person name="Stankova E."/>
            <person name="Vrbovska V."/>
            <person name="Kristofova L."/>
            <person name="Svec P."/>
            <person name="Busse H.-J."/>
        </authorList>
    </citation>
    <scope>NUCLEOTIDE SEQUENCE [LARGE SCALE GENOMIC DNA]</scope>
    <source>
        <strain evidence="4 5">CCM 8852</strain>
    </source>
</reference>
<name>A0A418R8M1_9BACT</name>
<protein>
    <recommendedName>
        <fullName evidence="2">Luciferase-like monooxygenase</fullName>
    </recommendedName>
</protein>
<gene>
    <name evidence="4" type="ORF">D0T11_01765</name>
</gene>
<evidence type="ECO:0000313" key="4">
    <source>
        <dbReference type="EMBL" id="RIY13833.1"/>
    </source>
</evidence>
<proteinExistence type="predicted"/>
<dbReference type="Pfam" id="PF00296">
    <property type="entry name" value="Bac_luciferase"/>
    <property type="match status" value="1"/>
</dbReference>
<dbReference type="PANTHER" id="PTHR30137:SF6">
    <property type="entry name" value="LUCIFERASE-LIKE MONOOXYGENASE"/>
    <property type="match status" value="1"/>
</dbReference>
<dbReference type="Proteomes" id="UP000284250">
    <property type="component" value="Unassembled WGS sequence"/>
</dbReference>
<dbReference type="PANTHER" id="PTHR30137">
    <property type="entry name" value="LUCIFERASE-LIKE MONOOXYGENASE"/>
    <property type="match status" value="1"/>
</dbReference>
<dbReference type="SUPFAM" id="SSF51679">
    <property type="entry name" value="Bacterial luciferase-like"/>
    <property type="match status" value="1"/>
</dbReference>
<dbReference type="InterPro" id="IPR036661">
    <property type="entry name" value="Luciferase-like_sf"/>
</dbReference>
<sequence>MSSVSSSCSTSSLAFSVLDLAPINAGSTPADTFRHSLDLAQNVERLGYTRYWLSEHHNMASVASSAPVVLIGHLAGGTTTLRIGSGGVMLPNHAPLVVAEQFGTLATLYPGRIDLGLGRAPGSDQATAQAIRGGRFGGVQDFPRDIQQLQTYFSTTNRTNAVRAIPGEGLDIPLYILGSSTDSAYLAAALGLPYAFASHFAPGQLLPALEIYRQHFRPSTHLAAPYVIACVNVVAADTDAEAQRLSTSLQQFMLGVIKGRPAPLQPPVDSMRGLWEPAHQHAVGQMLAYSFIGSQATIERELREFVDQTQVNELMAVSNIFSHQARVYSYQLLAEVLRGLPPGPLEAGLVGAALLPGRAR</sequence>
<keyword evidence="5" id="KW-1185">Reference proteome</keyword>
<evidence type="ECO:0000313" key="5">
    <source>
        <dbReference type="Proteomes" id="UP000284250"/>
    </source>
</evidence>
<dbReference type="RefSeq" id="WP_119654063.1">
    <property type="nucleotide sequence ID" value="NZ_JBHUOI010000070.1"/>
</dbReference>
<dbReference type="NCBIfam" id="TIGR03558">
    <property type="entry name" value="oxido_grp_1"/>
    <property type="match status" value="1"/>
</dbReference>
<evidence type="ECO:0000256" key="1">
    <source>
        <dbReference type="ARBA" id="ARBA00007789"/>
    </source>
</evidence>
<dbReference type="OrthoDB" id="9780518at2"/>
<dbReference type="GO" id="GO:0016705">
    <property type="term" value="F:oxidoreductase activity, acting on paired donors, with incorporation or reduction of molecular oxygen"/>
    <property type="evidence" value="ECO:0007669"/>
    <property type="project" value="InterPro"/>
</dbReference>
<dbReference type="CDD" id="cd00347">
    <property type="entry name" value="Flavin_utilizing_monoxygenases"/>
    <property type="match status" value="2"/>
</dbReference>
<dbReference type="InterPro" id="IPR011251">
    <property type="entry name" value="Luciferase-like_dom"/>
</dbReference>
<dbReference type="Gene3D" id="3.20.20.30">
    <property type="entry name" value="Luciferase-like domain"/>
    <property type="match status" value="1"/>
</dbReference>
<dbReference type="EMBL" id="QYCN01000002">
    <property type="protein sequence ID" value="RIY13833.1"/>
    <property type="molecule type" value="Genomic_DNA"/>
</dbReference>
<organism evidence="4 5">
    <name type="scientific">Hymenobacter rubripertinctus</name>
    <dbReference type="NCBI Taxonomy" id="2029981"/>
    <lineage>
        <taxon>Bacteria</taxon>
        <taxon>Pseudomonadati</taxon>
        <taxon>Bacteroidota</taxon>
        <taxon>Cytophagia</taxon>
        <taxon>Cytophagales</taxon>
        <taxon>Hymenobacteraceae</taxon>
        <taxon>Hymenobacter</taxon>
    </lineage>
</organism>
<dbReference type="InterPro" id="IPR019949">
    <property type="entry name" value="CmoO-like"/>
</dbReference>